<dbReference type="EMBL" id="VSSQ01000007">
    <property type="protein sequence ID" value="MPL58730.1"/>
    <property type="molecule type" value="Genomic_DNA"/>
</dbReference>
<dbReference type="InterPro" id="IPR014044">
    <property type="entry name" value="CAP_dom"/>
</dbReference>
<reference evidence="2" key="1">
    <citation type="submission" date="2019-08" db="EMBL/GenBank/DDBJ databases">
        <authorList>
            <person name="Kucharzyk K."/>
            <person name="Murdoch R.W."/>
            <person name="Higgins S."/>
            <person name="Loffler F."/>
        </authorList>
    </citation>
    <scope>NUCLEOTIDE SEQUENCE</scope>
</reference>
<dbReference type="Pfam" id="PF00188">
    <property type="entry name" value="CAP"/>
    <property type="match status" value="1"/>
</dbReference>
<dbReference type="AlphaFoldDB" id="A0A644SVJ6"/>
<protein>
    <recommendedName>
        <fullName evidence="1">SCP domain-containing protein</fullName>
    </recommendedName>
</protein>
<dbReference type="CDD" id="cd05379">
    <property type="entry name" value="CAP_bacterial"/>
    <property type="match status" value="1"/>
</dbReference>
<comment type="caution">
    <text evidence="2">The sequence shown here is derived from an EMBL/GenBank/DDBJ whole genome shotgun (WGS) entry which is preliminary data.</text>
</comment>
<dbReference type="Gene3D" id="3.40.33.10">
    <property type="entry name" value="CAP"/>
    <property type="match status" value="1"/>
</dbReference>
<evidence type="ECO:0000313" key="2">
    <source>
        <dbReference type="EMBL" id="MPL58730.1"/>
    </source>
</evidence>
<organism evidence="2">
    <name type="scientific">bioreactor metagenome</name>
    <dbReference type="NCBI Taxonomy" id="1076179"/>
    <lineage>
        <taxon>unclassified sequences</taxon>
        <taxon>metagenomes</taxon>
        <taxon>ecological metagenomes</taxon>
    </lineage>
</organism>
<dbReference type="SUPFAM" id="SSF55797">
    <property type="entry name" value="PR-1-like"/>
    <property type="match status" value="1"/>
</dbReference>
<sequence length="165" mass="18904">MVRIKRILAIIMLFILISSLQGVIMANASQQPLSESENLSIQALNNDRRQHCLNPLKPNITLAEVARRHAIDMMERDYFAHKSPEGIDPFQRIKKAGIRYKAAGENIYKGLYDPIGEDIYIAQQFLMTSPNHRRNILDSDFTEIGIGIVRSEDGWMYLVQCFIKP</sequence>
<evidence type="ECO:0000259" key="1">
    <source>
        <dbReference type="Pfam" id="PF00188"/>
    </source>
</evidence>
<dbReference type="InterPro" id="IPR035940">
    <property type="entry name" value="CAP_sf"/>
</dbReference>
<dbReference type="PANTHER" id="PTHR31157">
    <property type="entry name" value="SCP DOMAIN-CONTAINING PROTEIN"/>
    <property type="match status" value="1"/>
</dbReference>
<gene>
    <name evidence="2" type="ORF">SDC9_04272</name>
</gene>
<accession>A0A644SVJ6</accession>
<proteinExistence type="predicted"/>
<feature type="domain" description="SCP" evidence="1">
    <location>
        <begin position="42"/>
        <end position="162"/>
    </location>
</feature>
<dbReference type="PANTHER" id="PTHR31157:SF1">
    <property type="entry name" value="SCP DOMAIN-CONTAINING PROTEIN"/>
    <property type="match status" value="1"/>
</dbReference>
<name>A0A644SVJ6_9ZZZZ</name>